<dbReference type="EMBL" id="CP030104">
    <property type="protein sequence ID" value="AWX44787.1"/>
    <property type="molecule type" value="Genomic_DNA"/>
</dbReference>
<accession>A0A2Z4LU13</accession>
<dbReference type="KEGG" id="spon:HME9304_01792"/>
<dbReference type="PROSITE" id="PS51257">
    <property type="entry name" value="PROKAR_LIPOPROTEIN"/>
    <property type="match status" value="1"/>
</dbReference>
<sequence length="184" mass="20924">MKQKLVTILFFTYSCFGFSQMLVNDPNANAQLAKQIAQGVKTVEQTTKTVNLLKQTKAMYDQVNSALQTFGYISEMSSTTTQILKNSGKFLQEIQSTNMFSNKEMSIISSRFSQSMEQGSTILNVANDLLRGGMFKMNDAERLTLLKQSREDLNEALVDTQIARKKFLRIAERRALNDYFKNTQ</sequence>
<protein>
    <recommendedName>
        <fullName evidence="4">Conjugal transfer protein TrbJ</fullName>
    </recommendedName>
</protein>
<evidence type="ECO:0000313" key="3">
    <source>
        <dbReference type="Proteomes" id="UP000248536"/>
    </source>
</evidence>
<dbReference type="AlphaFoldDB" id="A0A2Z4LU13"/>
<reference evidence="2 3" key="1">
    <citation type="submission" date="2018-06" db="EMBL/GenBank/DDBJ databases">
        <title>Spongiibacterium sp. HME9304 Genome sequencing and assembly.</title>
        <authorList>
            <person name="Kang H."/>
            <person name="Kim H."/>
            <person name="Joh K."/>
        </authorList>
    </citation>
    <scope>NUCLEOTIDE SEQUENCE [LARGE SCALE GENOMIC DNA]</scope>
    <source>
        <strain evidence="2 3">HME9304</strain>
    </source>
</reference>
<feature type="chain" id="PRO_5016392773" description="Conjugal transfer protein TrbJ" evidence="1">
    <location>
        <begin position="20"/>
        <end position="184"/>
    </location>
</feature>
<gene>
    <name evidence="2" type="ORF">HME9304_01792</name>
</gene>
<keyword evidence="1" id="KW-0732">Signal</keyword>
<feature type="signal peptide" evidence="1">
    <location>
        <begin position="1"/>
        <end position="19"/>
    </location>
</feature>
<name>A0A2Z4LU13_9FLAO</name>
<evidence type="ECO:0000313" key="2">
    <source>
        <dbReference type="EMBL" id="AWX44787.1"/>
    </source>
</evidence>
<dbReference type="Proteomes" id="UP000248536">
    <property type="component" value="Chromosome"/>
</dbReference>
<dbReference type="OrthoDB" id="1429505at2"/>
<dbReference type="RefSeq" id="WP_112378232.1">
    <property type="nucleotide sequence ID" value="NZ_CP030104.1"/>
</dbReference>
<keyword evidence="3" id="KW-1185">Reference proteome</keyword>
<evidence type="ECO:0000256" key="1">
    <source>
        <dbReference type="SAM" id="SignalP"/>
    </source>
</evidence>
<evidence type="ECO:0008006" key="4">
    <source>
        <dbReference type="Google" id="ProtNLM"/>
    </source>
</evidence>
<proteinExistence type="predicted"/>
<organism evidence="2 3">
    <name type="scientific">Flagellimonas maritima</name>
    <dbReference type="NCBI Taxonomy" id="1383885"/>
    <lineage>
        <taxon>Bacteria</taxon>
        <taxon>Pseudomonadati</taxon>
        <taxon>Bacteroidota</taxon>
        <taxon>Flavobacteriia</taxon>
        <taxon>Flavobacteriales</taxon>
        <taxon>Flavobacteriaceae</taxon>
        <taxon>Flagellimonas</taxon>
    </lineage>
</organism>